<dbReference type="Proteomes" id="UP000232722">
    <property type="component" value="Unassembled WGS sequence"/>
</dbReference>
<dbReference type="VEuPathDB" id="FungiDB:FUN_009535"/>
<feature type="compositionally biased region" description="Polar residues" evidence="2">
    <location>
        <begin position="203"/>
        <end position="219"/>
    </location>
</feature>
<sequence>MVYTNDHINPDNLENIRMILRDRFSPRYIKSSTSKYKDPFVLPTQKRSDVNNNSVITIDDIENDDPHEDLQMDSVAIDNCLDNESTLQSYNSISGLPKRAIHLKIKQPWELNGEFKWLDNMKQLQIENPTIEQNEIQERNSTDRIIELQNHIATLENEINIKDQLNEGLRERWSNPSIEIGIVTSNFKLQNAISIMEIKAKNDISQPESSNSSQTNSDTGDADDNNSDNVEVAQKKSSNKGKRKLCKLQPSDNSDTKSDYSTNSELEKFSESYGIDQEESICPLLWVIYYDPMFEAINNSPHPGISYTASLPTYIPSADSIDIYQLKLEYKLQGYLDDTTWITDNIP</sequence>
<keyword evidence="1" id="KW-0175">Coiled coil</keyword>
<evidence type="ECO:0000256" key="2">
    <source>
        <dbReference type="SAM" id="MobiDB-lite"/>
    </source>
</evidence>
<evidence type="ECO:0000256" key="1">
    <source>
        <dbReference type="SAM" id="Coils"/>
    </source>
</evidence>
<dbReference type="VEuPathDB" id="FungiDB:RhiirFUN_021320"/>
<proteinExistence type="predicted"/>
<evidence type="ECO:0000313" key="4">
    <source>
        <dbReference type="Proteomes" id="UP000232722"/>
    </source>
</evidence>
<name>A0A2N0PJR7_9GLOM</name>
<evidence type="ECO:0000313" key="3">
    <source>
        <dbReference type="EMBL" id="PKC07076.1"/>
    </source>
</evidence>
<feature type="coiled-coil region" evidence="1">
    <location>
        <begin position="138"/>
        <end position="172"/>
    </location>
</feature>
<comment type="caution">
    <text evidence="3">The sequence shown here is derived from an EMBL/GenBank/DDBJ whole genome shotgun (WGS) entry which is preliminary data.</text>
</comment>
<protein>
    <submittedName>
        <fullName evidence="3">Uncharacterized protein</fullName>
    </submittedName>
</protein>
<dbReference type="VEuPathDB" id="FungiDB:RhiirFUN_021318"/>
<feature type="compositionally biased region" description="Basic residues" evidence="2">
    <location>
        <begin position="237"/>
        <end position="246"/>
    </location>
</feature>
<dbReference type="VEuPathDB" id="FungiDB:FUN_009533"/>
<accession>A0A2N0PJR7</accession>
<feature type="region of interest" description="Disordered" evidence="2">
    <location>
        <begin position="203"/>
        <end position="263"/>
    </location>
</feature>
<organism evidence="3 4">
    <name type="scientific">Rhizophagus irregularis</name>
    <dbReference type="NCBI Taxonomy" id="588596"/>
    <lineage>
        <taxon>Eukaryota</taxon>
        <taxon>Fungi</taxon>
        <taxon>Fungi incertae sedis</taxon>
        <taxon>Mucoromycota</taxon>
        <taxon>Glomeromycotina</taxon>
        <taxon>Glomeromycetes</taxon>
        <taxon>Glomerales</taxon>
        <taxon>Glomeraceae</taxon>
        <taxon>Rhizophagus</taxon>
    </lineage>
</organism>
<reference evidence="3 4" key="1">
    <citation type="submission" date="2016-04" db="EMBL/GenBank/DDBJ databases">
        <title>Genome analyses suggest a sexual origin of heterokaryosis in a supposedly ancient asexual fungus.</title>
        <authorList>
            <person name="Ropars J."/>
            <person name="Sedzielewska K."/>
            <person name="Noel J."/>
            <person name="Charron P."/>
            <person name="Farinelli L."/>
            <person name="Marton T."/>
            <person name="Kruger M."/>
            <person name="Pelin A."/>
            <person name="Brachmann A."/>
            <person name="Corradi N."/>
        </authorList>
    </citation>
    <scope>NUCLEOTIDE SEQUENCE [LARGE SCALE GENOMIC DNA]</scope>
    <source>
        <strain evidence="3 4">A5</strain>
    </source>
</reference>
<dbReference type="VEuPathDB" id="FungiDB:RhiirA1_450787"/>
<dbReference type="AlphaFoldDB" id="A0A2N0PJR7"/>
<reference evidence="3 4" key="2">
    <citation type="submission" date="2017-09" db="EMBL/GenBank/DDBJ databases">
        <title>Extensive intraspecific genome diversity in a model arbuscular mycorrhizal fungus.</title>
        <authorList>
            <person name="Chen E.C."/>
            <person name="Morin E."/>
            <person name="Beaudet D."/>
            <person name="Noel J."/>
            <person name="Ndikumana S."/>
            <person name="Charron P."/>
            <person name="St-Onge C."/>
            <person name="Giorgi J."/>
            <person name="Grigoriev I.V."/>
            <person name="Roux C."/>
            <person name="Martin F.M."/>
            <person name="Corradi N."/>
        </authorList>
    </citation>
    <scope>NUCLEOTIDE SEQUENCE [LARGE SCALE GENOMIC DNA]</scope>
    <source>
        <strain evidence="3 4">A5</strain>
    </source>
</reference>
<gene>
    <name evidence="3" type="ORF">RhiirA5_418701</name>
</gene>
<dbReference type="EMBL" id="LLXJ01000681">
    <property type="protein sequence ID" value="PKC07076.1"/>
    <property type="molecule type" value="Genomic_DNA"/>
</dbReference>
<dbReference type="VEuPathDB" id="FungiDB:RhiirFUN_021319"/>